<evidence type="ECO:0000313" key="1">
    <source>
        <dbReference type="EMBL" id="MDW9251955.1"/>
    </source>
</evidence>
<dbReference type="AlphaFoldDB" id="A0AAW9CMS4"/>
<reference evidence="1" key="1">
    <citation type="submission" date="2018-08" db="EMBL/GenBank/DDBJ databases">
        <title>Identification of Burkholderia cepacia strains that express a Burkholderia pseudomallei-like capsular polysaccharide.</title>
        <authorList>
            <person name="Burtnick M.N."/>
            <person name="Vongsouvath M."/>
            <person name="Newton P."/>
            <person name="Wuthiekanun V."/>
            <person name="Limmathurotsakul D."/>
            <person name="Brett P.J."/>
            <person name="Chantratita N."/>
            <person name="Dance D.A."/>
        </authorList>
    </citation>
    <scope>NUCLEOTIDE SEQUENCE</scope>
    <source>
        <strain evidence="1">SBXCC001</strain>
    </source>
</reference>
<proteinExistence type="predicted"/>
<accession>A0AAW9CMS4</accession>
<dbReference type="EMBL" id="QXCT01000001">
    <property type="protein sequence ID" value="MDW9251955.1"/>
    <property type="molecule type" value="Genomic_DNA"/>
</dbReference>
<evidence type="ECO:0000313" key="2">
    <source>
        <dbReference type="Proteomes" id="UP001272137"/>
    </source>
</evidence>
<gene>
    <name evidence="1" type="ORF">C7S16_5547</name>
</gene>
<name>A0AAW9CMS4_BURTH</name>
<sequence length="44" mass="4450">MRGVAALTPRFSPVPSHATSISSALAGAFGRWVRDARPGGGVAN</sequence>
<protein>
    <submittedName>
        <fullName evidence="1">Uncharacterized protein</fullName>
    </submittedName>
</protein>
<organism evidence="1 2">
    <name type="scientific">Burkholderia thailandensis</name>
    <dbReference type="NCBI Taxonomy" id="57975"/>
    <lineage>
        <taxon>Bacteria</taxon>
        <taxon>Pseudomonadati</taxon>
        <taxon>Pseudomonadota</taxon>
        <taxon>Betaproteobacteria</taxon>
        <taxon>Burkholderiales</taxon>
        <taxon>Burkholderiaceae</taxon>
        <taxon>Burkholderia</taxon>
        <taxon>pseudomallei group</taxon>
    </lineage>
</organism>
<dbReference type="Proteomes" id="UP001272137">
    <property type="component" value="Unassembled WGS sequence"/>
</dbReference>
<comment type="caution">
    <text evidence="1">The sequence shown here is derived from an EMBL/GenBank/DDBJ whole genome shotgun (WGS) entry which is preliminary data.</text>
</comment>